<feature type="compositionally biased region" description="Basic and acidic residues" evidence="1">
    <location>
        <begin position="7"/>
        <end position="20"/>
    </location>
</feature>
<feature type="compositionally biased region" description="Gly residues" evidence="1">
    <location>
        <begin position="382"/>
        <end position="392"/>
    </location>
</feature>
<feature type="region of interest" description="Disordered" evidence="1">
    <location>
        <begin position="272"/>
        <end position="292"/>
    </location>
</feature>
<feature type="compositionally biased region" description="Polar residues" evidence="1">
    <location>
        <begin position="322"/>
        <end position="340"/>
    </location>
</feature>
<name>A0A2S4WM42_9BASI</name>
<feature type="compositionally biased region" description="Basic and acidic residues" evidence="1">
    <location>
        <begin position="165"/>
        <end position="177"/>
    </location>
</feature>
<dbReference type="VEuPathDB" id="FungiDB:PSHT_00813"/>
<keyword evidence="3" id="KW-1185">Reference proteome</keyword>
<feature type="compositionally biased region" description="Polar residues" evidence="1">
    <location>
        <begin position="77"/>
        <end position="94"/>
    </location>
</feature>
<feature type="compositionally biased region" description="Polar residues" evidence="1">
    <location>
        <begin position="206"/>
        <end position="216"/>
    </location>
</feature>
<feature type="compositionally biased region" description="Low complexity" evidence="1">
    <location>
        <begin position="227"/>
        <end position="243"/>
    </location>
</feature>
<reference evidence="2 3" key="1">
    <citation type="submission" date="2017-12" db="EMBL/GenBank/DDBJ databases">
        <title>Gene loss provides genomic basis for host adaptation in cereal stripe rust fungi.</title>
        <authorList>
            <person name="Xia C."/>
        </authorList>
    </citation>
    <scope>NUCLEOTIDE SEQUENCE [LARGE SCALE GENOMIC DNA]</scope>
    <source>
        <strain evidence="2 3">93TX-2</strain>
    </source>
</reference>
<evidence type="ECO:0000313" key="2">
    <source>
        <dbReference type="EMBL" id="POW22823.1"/>
    </source>
</evidence>
<dbReference type="EMBL" id="PKSM01000006">
    <property type="protein sequence ID" value="POW22823.1"/>
    <property type="molecule type" value="Genomic_DNA"/>
</dbReference>
<gene>
    <name evidence="2" type="ORF">PSHT_00813</name>
</gene>
<evidence type="ECO:0000256" key="1">
    <source>
        <dbReference type="SAM" id="MobiDB-lite"/>
    </source>
</evidence>
<feature type="compositionally biased region" description="Basic and acidic residues" evidence="1">
    <location>
        <begin position="134"/>
        <end position="151"/>
    </location>
</feature>
<protein>
    <submittedName>
        <fullName evidence="2">Uncharacterized protein</fullName>
    </submittedName>
</protein>
<feature type="compositionally biased region" description="Polar residues" evidence="1">
    <location>
        <begin position="282"/>
        <end position="292"/>
    </location>
</feature>
<feature type="region of interest" description="Disordered" evidence="1">
    <location>
        <begin position="312"/>
        <end position="403"/>
    </location>
</feature>
<dbReference type="Proteomes" id="UP000238274">
    <property type="component" value="Unassembled WGS sequence"/>
</dbReference>
<sequence length="403" mass="44283">MPSHLRNGRDLSGEQRRRNVEAGLPNTTRQRTIQCVEGEPPVPRTDSKEPARTKHRSYPDGDQLQGHISSVKVRDVNPSSPASRSFDGTANRSAVNKGPGNDYRPGEYPPVEPSSYRRQQTSRDVHQYVLLPEVHVRRSQEERRSSSHDSGFEPSNLESRTNASNRERRGNDERVRELASTSGDGHHVPEGTSRQGQDLHCDPSLYPNSHGSNKITLSPGRCGNGPATAHSASSISSAHQITQNHAQQAVQHAMNASNYVNQTAQQAPHQNLVPNYAPAPTFAQNQNSATNNAPVQNFVSNYAMPSQQNHNLATYEHPRPPQHQQGLPGTSHQAGPTSINRPVHRTRRDRFHYNRNEPAAPQPHPPPQQRPAPYPVQHQPGGNSGDPGGEGGIPNLKTTLPES</sequence>
<organism evidence="2 3">
    <name type="scientific">Puccinia striiformis</name>
    <dbReference type="NCBI Taxonomy" id="27350"/>
    <lineage>
        <taxon>Eukaryota</taxon>
        <taxon>Fungi</taxon>
        <taxon>Dikarya</taxon>
        <taxon>Basidiomycota</taxon>
        <taxon>Pucciniomycotina</taxon>
        <taxon>Pucciniomycetes</taxon>
        <taxon>Pucciniales</taxon>
        <taxon>Pucciniaceae</taxon>
        <taxon>Puccinia</taxon>
    </lineage>
</organism>
<proteinExistence type="predicted"/>
<reference evidence="3" key="2">
    <citation type="journal article" date="2018" name="BMC Genomics">
        <title>Genomic insights into host adaptation between the wheat stripe rust pathogen (Puccinia striiformis f. sp. tritici) and the barley stripe rust pathogen (Puccinia striiformis f. sp. hordei).</title>
        <authorList>
            <person name="Xia C."/>
            <person name="Wang M."/>
            <person name="Yin C."/>
            <person name="Cornejo O.E."/>
            <person name="Hulbert S.H."/>
            <person name="Chen X."/>
        </authorList>
    </citation>
    <scope>NUCLEOTIDE SEQUENCE [LARGE SCALE GENOMIC DNA]</scope>
    <source>
        <strain evidence="3">93TX-2</strain>
    </source>
</reference>
<evidence type="ECO:0000313" key="3">
    <source>
        <dbReference type="Proteomes" id="UP000238274"/>
    </source>
</evidence>
<reference evidence="3" key="3">
    <citation type="journal article" date="2018" name="Mol. Plant Microbe Interact.">
        <title>Genome sequence resources for the wheat stripe rust pathogen (Puccinia striiformis f. sp. tritici) and the barley stripe rust pathogen (Puccinia striiformis f. sp. hordei).</title>
        <authorList>
            <person name="Xia C."/>
            <person name="Wang M."/>
            <person name="Yin C."/>
            <person name="Cornejo O.E."/>
            <person name="Hulbert S.H."/>
            <person name="Chen X."/>
        </authorList>
    </citation>
    <scope>NUCLEOTIDE SEQUENCE [LARGE SCALE GENOMIC DNA]</scope>
    <source>
        <strain evidence="3">93TX-2</strain>
    </source>
</reference>
<accession>A0A2S4WM42</accession>
<feature type="region of interest" description="Disordered" evidence="1">
    <location>
        <begin position="1"/>
        <end position="246"/>
    </location>
</feature>
<dbReference type="AlphaFoldDB" id="A0A2S4WM42"/>
<comment type="caution">
    <text evidence="2">The sequence shown here is derived from an EMBL/GenBank/DDBJ whole genome shotgun (WGS) entry which is preliminary data.</text>
</comment>
<feature type="compositionally biased region" description="Pro residues" evidence="1">
    <location>
        <begin position="360"/>
        <end position="374"/>
    </location>
</feature>